<evidence type="ECO:0000313" key="3">
    <source>
        <dbReference type="Proteomes" id="UP000014139"/>
    </source>
</evidence>
<sequence>MAAPTNTPVRLPRTDAGSMPARSNASHVASSSSRCCGSMVSASRGEMSNSSGSNRLASATNPPLRVEMRPGVPGSGAYSPSRSQPRSAGNGEIASPPSATRDHRSSGEATEPG</sequence>
<gene>
    <name evidence="2" type="ORF">H480_32483</name>
</gene>
<dbReference type="Proteomes" id="UP000014139">
    <property type="component" value="Unassembled WGS sequence"/>
</dbReference>
<name>R1FY76_9PSEU</name>
<reference evidence="2 3" key="1">
    <citation type="submission" date="2013-02" db="EMBL/GenBank/DDBJ databases">
        <title>Draft genome sequence of Amycolatopsis vancoresmycina strain DSM 44592T.</title>
        <authorList>
            <person name="Kumar S."/>
            <person name="Kaur N."/>
            <person name="Kaur C."/>
            <person name="Raghava G.P.S."/>
            <person name="Mayilraj S."/>
        </authorList>
    </citation>
    <scope>NUCLEOTIDE SEQUENCE [LARGE SCALE GENOMIC DNA]</scope>
    <source>
        <strain evidence="2 3">DSM 44592</strain>
    </source>
</reference>
<proteinExistence type="predicted"/>
<organism evidence="2 3">
    <name type="scientific">Amycolatopsis vancoresmycina DSM 44592</name>
    <dbReference type="NCBI Taxonomy" id="1292037"/>
    <lineage>
        <taxon>Bacteria</taxon>
        <taxon>Bacillati</taxon>
        <taxon>Actinomycetota</taxon>
        <taxon>Actinomycetes</taxon>
        <taxon>Pseudonocardiales</taxon>
        <taxon>Pseudonocardiaceae</taxon>
        <taxon>Amycolatopsis</taxon>
    </lineage>
</organism>
<dbReference type="AlphaFoldDB" id="R1FY76"/>
<feature type="compositionally biased region" description="Low complexity" evidence="1">
    <location>
        <begin position="21"/>
        <end position="43"/>
    </location>
</feature>
<dbReference type="EMBL" id="AOUO01000522">
    <property type="protein sequence ID" value="EOD64308.1"/>
    <property type="molecule type" value="Genomic_DNA"/>
</dbReference>
<evidence type="ECO:0000256" key="1">
    <source>
        <dbReference type="SAM" id="MobiDB-lite"/>
    </source>
</evidence>
<protein>
    <submittedName>
        <fullName evidence="2">Uncharacterized protein</fullName>
    </submittedName>
</protein>
<evidence type="ECO:0000313" key="2">
    <source>
        <dbReference type="EMBL" id="EOD64308.1"/>
    </source>
</evidence>
<keyword evidence="3" id="KW-1185">Reference proteome</keyword>
<accession>R1FY76</accession>
<feature type="compositionally biased region" description="Polar residues" evidence="1">
    <location>
        <begin position="78"/>
        <end position="87"/>
    </location>
</feature>
<feature type="compositionally biased region" description="Polar residues" evidence="1">
    <location>
        <begin position="46"/>
        <end position="61"/>
    </location>
</feature>
<comment type="caution">
    <text evidence="2">The sequence shown here is derived from an EMBL/GenBank/DDBJ whole genome shotgun (WGS) entry which is preliminary data.</text>
</comment>
<feature type="region of interest" description="Disordered" evidence="1">
    <location>
        <begin position="1"/>
        <end position="113"/>
    </location>
</feature>